<comment type="caution">
    <text evidence="1">The sequence shown here is derived from an EMBL/GenBank/DDBJ whole genome shotgun (WGS) entry which is preliminary data.</text>
</comment>
<dbReference type="Proteomes" id="UP001500655">
    <property type="component" value="Unassembled WGS sequence"/>
</dbReference>
<evidence type="ECO:0000313" key="1">
    <source>
        <dbReference type="EMBL" id="GAA1768711.1"/>
    </source>
</evidence>
<name>A0ABN2KYQ6_9ACTN</name>
<dbReference type="CDD" id="cd00161">
    <property type="entry name" value="beta-trefoil_Ricin-like"/>
    <property type="match status" value="1"/>
</dbReference>
<evidence type="ECO:0000313" key="2">
    <source>
        <dbReference type="Proteomes" id="UP001500655"/>
    </source>
</evidence>
<dbReference type="Gene3D" id="2.80.10.50">
    <property type="match status" value="1"/>
</dbReference>
<gene>
    <name evidence="1" type="ORF">GCM10009681_45000</name>
</gene>
<accession>A0ABN2KYQ6</accession>
<keyword evidence="2" id="KW-1185">Reference proteome</keyword>
<dbReference type="EMBL" id="BAAALS010000026">
    <property type="protein sequence ID" value="GAA1768711.1"/>
    <property type="molecule type" value="Genomic_DNA"/>
</dbReference>
<sequence>MGVLVVPAVPAYAAASQPLAIGQAEPGDTNVLTVDDTAAGTPVLVRPYRVGVGADVAKQRWTFEAIPAGGSIPPLTYRIRNAAANRCLEKPLSEGDVDGAALVS</sequence>
<proteinExistence type="predicted"/>
<dbReference type="RefSeq" id="WP_344085475.1">
    <property type="nucleotide sequence ID" value="NZ_BAAALS010000026.1"/>
</dbReference>
<protein>
    <submittedName>
        <fullName evidence="1">Uncharacterized protein</fullName>
    </submittedName>
</protein>
<reference evidence="1 2" key="1">
    <citation type="journal article" date="2019" name="Int. J. Syst. Evol. Microbiol.">
        <title>The Global Catalogue of Microorganisms (GCM) 10K type strain sequencing project: providing services to taxonomists for standard genome sequencing and annotation.</title>
        <authorList>
            <consortium name="The Broad Institute Genomics Platform"/>
            <consortium name="The Broad Institute Genome Sequencing Center for Infectious Disease"/>
            <person name="Wu L."/>
            <person name="Ma J."/>
        </authorList>
    </citation>
    <scope>NUCLEOTIDE SEQUENCE [LARGE SCALE GENOMIC DNA]</scope>
    <source>
        <strain evidence="1 2">JCM 13249</strain>
    </source>
</reference>
<organism evidence="1 2">
    <name type="scientific">Luedemannella helvata</name>
    <dbReference type="NCBI Taxonomy" id="349315"/>
    <lineage>
        <taxon>Bacteria</taxon>
        <taxon>Bacillati</taxon>
        <taxon>Actinomycetota</taxon>
        <taxon>Actinomycetes</taxon>
        <taxon>Micromonosporales</taxon>
        <taxon>Micromonosporaceae</taxon>
        <taxon>Luedemannella</taxon>
    </lineage>
</organism>